<dbReference type="Proteomes" id="UP000602647">
    <property type="component" value="Unassembled WGS sequence"/>
</dbReference>
<organism evidence="1 2">
    <name type="scientific">Zhenpiania hominis</name>
    <dbReference type="NCBI Taxonomy" id="2763644"/>
    <lineage>
        <taxon>Bacteria</taxon>
        <taxon>Bacillati</taxon>
        <taxon>Bacillota</taxon>
        <taxon>Clostridia</taxon>
        <taxon>Peptostreptococcales</taxon>
        <taxon>Anaerovoracaceae</taxon>
        <taxon>Zhenpiania</taxon>
    </lineage>
</organism>
<evidence type="ECO:0000313" key="2">
    <source>
        <dbReference type="Proteomes" id="UP000602647"/>
    </source>
</evidence>
<reference evidence="1" key="1">
    <citation type="submission" date="2020-08" db="EMBL/GenBank/DDBJ databases">
        <title>Genome public.</title>
        <authorList>
            <person name="Liu C."/>
            <person name="Sun Q."/>
        </authorList>
    </citation>
    <scope>NUCLEOTIDE SEQUENCE</scope>
    <source>
        <strain evidence="1">BX12</strain>
    </source>
</reference>
<sequence>MPCLFCETKQRAGQIQKLRGFSRSAIFQFMPCLFCETKQRAGQIQKLRGFSRSAIFQFMPCLFCETKQRAGNTVLPNKKKANYIKVK</sequence>
<comment type="caution">
    <text evidence="1">The sequence shown here is derived from an EMBL/GenBank/DDBJ whole genome shotgun (WGS) entry which is preliminary data.</text>
</comment>
<dbReference type="RefSeq" id="WP_187304538.1">
    <property type="nucleotide sequence ID" value="NZ_JACRYT010000068.1"/>
</dbReference>
<proteinExistence type="predicted"/>
<dbReference type="EMBL" id="JACRYT010000068">
    <property type="protein sequence ID" value="MBC6681460.1"/>
    <property type="molecule type" value="Genomic_DNA"/>
</dbReference>
<evidence type="ECO:0000313" key="1">
    <source>
        <dbReference type="EMBL" id="MBC6681460.1"/>
    </source>
</evidence>
<gene>
    <name evidence="1" type="ORF">H9L42_16770</name>
</gene>
<accession>A0A923SSA2</accession>
<dbReference type="AlphaFoldDB" id="A0A923SSA2"/>
<name>A0A923SSA2_9FIRM</name>
<protein>
    <submittedName>
        <fullName evidence="1">Uncharacterized protein</fullName>
    </submittedName>
</protein>
<keyword evidence="2" id="KW-1185">Reference proteome</keyword>